<dbReference type="Pfam" id="PF06744">
    <property type="entry name" value="IcmF_C"/>
    <property type="match status" value="1"/>
</dbReference>
<reference evidence="6 7" key="1">
    <citation type="submission" date="2018-02" db="EMBL/GenBank/DDBJ databases">
        <title>Whole genome sequencing of endophytic bacterium.</title>
        <authorList>
            <person name="Eedara R."/>
            <person name="Podile A.R."/>
        </authorList>
    </citation>
    <scope>NUCLEOTIDE SEQUENCE [LARGE SCALE GENOMIC DNA]</scope>
    <source>
        <strain evidence="6 7">RP1T</strain>
    </source>
</reference>
<feature type="domain" description="Type VI secretion system component TssM1 helical" evidence="5">
    <location>
        <begin position="965"/>
        <end position="1056"/>
    </location>
</feature>
<dbReference type="Proteomes" id="UP000237682">
    <property type="component" value="Unassembled WGS sequence"/>
</dbReference>
<evidence type="ECO:0000313" key="7">
    <source>
        <dbReference type="Proteomes" id="UP000237682"/>
    </source>
</evidence>
<evidence type="ECO:0000259" key="3">
    <source>
        <dbReference type="Pfam" id="PF06761"/>
    </source>
</evidence>
<dbReference type="EMBL" id="PUEJ01000001">
    <property type="protein sequence ID" value="PRH89589.1"/>
    <property type="molecule type" value="Genomic_DNA"/>
</dbReference>
<name>A0A2S9QJQ5_9HYPH</name>
<feature type="transmembrane region" description="Helical" evidence="1">
    <location>
        <begin position="7"/>
        <end position="28"/>
    </location>
</feature>
<sequence>MKRWIIFIVSFLAVVALCAVIWLVLPLVAVGGIEPFDSPWLRLALIGLLLAIYFCWLAYRIYRHGQSARALAENIAVQEPEDDGSDAGVLAEKMRDALLTLKGSRRTKGDFLYELPWYLIVGPPGAGKTTALMNCGLKFPLAAHTGPIAGSGGTRYCDWWFTEDAVFIDTAGRYTTQDSDTESDRKSWLAFLDLLKRHRERQPINGVLVAISIGDLLSMKEAELGAHAVAIRKRLAELNNRLQVDFPVYVIFTKADLVAGFMEYFGNLDPEERKAVWGATFQTRNKKENRVGDVGPEIDLLVSRLSAELPDRLQEEPDPISRVRLTGLPSQLAALKPVITRFLNQIFEPTRYQTSAALRGFYFTSGTQEGTPIDQLLGSLSRDLGLQAGASLAYSGKAKSFFLEHLLTKVVFGEAGWVSTNAAAVRRKFLLQTSGYVLVAGVTLAALGGWLTSYYGNKALIDRTDAATAAYANDTASLLKEDPVDDAEFPKVIGPLDRLRDFPWGYDKLETEPQISETLGLGQHKRIGTASVAAYRDGLDRLLRPRILFHLEKRLADLQDQPEQLYEPLKVYMMLGGDPAIPVDTALIEGWMRGDWENLYPGEPNKAVRDSLSRHLDAMLGIEGTPRPIALNGDLVKASQVALTRLSLAERAFAIIKSAAHDQSVRDWTVAGNAGPDAAVVFGTNDGSPIESVGVQSLFTYDGFYALFLDKMKSVITLLQNERWVLGEAGSTQAIDEQYANLGPDLYRIYDQEFIKAWTAALGKLKLNSFAADKPGYATLRAATGAASPIKLLFESISAQTRLTEARQGADGEVAGKLKDAAAKAATKAVTKAVGSRLDDMAAIGLDAAKKASGRGGNVEAPFVPGAIIQEHFRRYHDLVRKNGDKSQIDLLVEQLKGLYQSLIDEQDFERAVQARQNMQTFLGSIATSSSRLETPFDTMFRDAMAEFEQKIIGDKVADLKGDLKGSVTRECLNIVGNKYPFSPNGKQEVPIGEFGRLFGPNGVFDTFFREKLAGLVDTSGAAWGWKQNSKFSQALSPETLHQFQNAARIKEAFFSGRGSSPNVKFALVTQSMSQKTASVSFEVNGTKLDSPFGVVSRGDFEWPGRSPDGTASITMPESDGTSPSLRFTGAWALYRLLQKGDMRQSGNKATARFVVGGREVTYQLTFDTLDNPFTILSQLKFACPSDL</sequence>
<keyword evidence="1" id="KW-0472">Membrane</keyword>
<dbReference type="Pfam" id="PF14331">
    <property type="entry name" value="IcmF-related_N"/>
    <property type="match status" value="1"/>
</dbReference>
<dbReference type="InterPro" id="IPR027417">
    <property type="entry name" value="P-loop_NTPase"/>
</dbReference>
<evidence type="ECO:0000259" key="2">
    <source>
        <dbReference type="Pfam" id="PF06744"/>
    </source>
</evidence>
<keyword evidence="1" id="KW-1133">Transmembrane helix</keyword>
<dbReference type="InterPro" id="IPR053156">
    <property type="entry name" value="T6SS_TssM-like"/>
</dbReference>
<feature type="transmembrane region" description="Helical" evidence="1">
    <location>
        <begin position="40"/>
        <end position="59"/>
    </location>
</feature>
<dbReference type="CDD" id="cd00882">
    <property type="entry name" value="Ras_like_GTPase"/>
    <property type="match status" value="1"/>
</dbReference>
<evidence type="ECO:0000256" key="1">
    <source>
        <dbReference type="SAM" id="Phobius"/>
    </source>
</evidence>
<keyword evidence="7" id="KW-1185">Reference proteome</keyword>
<dbReference type="InterPro" id="IPR048677">
    <property type="entry name" value="TssM1_hel"/>
</dbReference>
<dbReference type="InterPro" id="IPR025743">
    <property type="entry name" value="TssM1_N"/>
</dbReference>
<gene>
    <name evidence="6" type="primary">icmF</name>
    <name evidence="6" type="ORF">C5L14_03245</name>
</gene>
<keyword evidence="1" id="KW-0812">Transmembrane</keyword>
<organism evidence="6 7">
    <name type="scientific">Labrys okinawensis</name>
    <dbReference type="NCBI Taxonomy" id="346911"/>
    <lineage>
        <taxon>Bacteria</taxon>
        <taxon>Pseudomonadati</taxon>
        <taxon>Pseudomonadota</taxon>
        <taxon>Alphaproteobacteria</taxon>
        <taxon>Hyphomicrobiales</taxon>
        <taxon>Xanthobacteraceae</taxon>
        <taxon>Labrys</taxon>
    </lineage>
</organism>
<dbReference type="InterPro" id="IPR010623">
    <property type="entry name" value="IcmF_C"/>
</dbReference>
<dbReference type="Pfam" id="PF21070">
    <property type="entry name" value="IcmF_helical"/>
    <property type="match status" value="1"/>
</dbReference>
<comment type="caution">
    <text evidence="6">The sequence shown here is derived from an EMBL/GenBank/DDBJ whole genome shotgun (WGS) entry which is preliminary data.</text>
</comment>
<dbReference type="InterPro" id="IPR009612">
    <property type="entry name" value="IcmF-rel"/>
</dbReference>
<dbReference type="RefSeq" id="WP_105860552.1">
    <property type="nucleotide sequence ID" value="NZ_PUEJ01000001.1"/>
</dbReference>
<evidence type="ECO:0000259" key="5">
    <source>
        <dbReference type="Pfam" id="PF21070"/>
    </source>
</evidence>
<feature type="domain" description="Type VI secretion system component TssM1 N-terminal" evidence="4">
    <location>
        <begin position="182"/>
        <end position="438"/>
    </location>
</feature>
<feature type="domain" description="IcmF-related" evidence="3">
    <location>
        <begin position="496"/>
        <end position="802"/>
    </location>
</feature>
<dbReference type="Gene3D" id="3.40.50.300">
    <property type="entry name" value="P-loop containing nucleotide triphosphate hydrolases"/>
    <property type="match status" value="1"/>
</dbReference>
<feature type="domain" description="Type VI secretion system IcmF C-terminal" evidence="2">
    <location>
        <begin position="1066"/>
        <end position="1168"/>
    </location>
</feature>
<dbReference type="InterPro" id="IPR017731">
    <property type="entry name" value="TssM1-like"/>
</dbReference>
<accession>A0A2S9QJQ5</accession>
<proteinExistence type="predicted"/>
<dbReference type="PANTHER" id="PTHR36153">
    <property type="entry name" value="INNER MEMBRANE PROTEIN-RELATED"/>
    <property type="match status" value="1"/>
</dbReference>
<protein>
    <submittedName>
        <fullName evidence="6">Type VI secretion system membrane subunit TssM</fullName>
    </submittedName>
</protein>
<dbReference type="SUPFAM" id="SSF52540">
    <property type="entry name" value="P-loop containing nucleoside triphosphate hydrolases"/>
    <property type="match status" value="1"/>
</dbReference>
<dbReference type="OrthoDB" id="9758229at2"/>
<evidence type="ECO:0000259" key="4">
    <source>
        <dbReference type="Pfam" id="PF14331"/>
    </source>
</evidence>
<evidence type="ECO:0000313" key="6">
    <source>
        <dbReference type="EMBL" id="PRH89589.1"/>
    </source>
</evidence>
<dbReference type="NCBIfam" id="TIGR03348">
    <property type="entry name" value="VI_IcmF"/>
    <property type="match status" value="1"/>
</dbReference>
<dbReference type="AlphaFoldDB" id="A0A2S9QJQ5"/>
<dbReference type="Pfam" id="PF06761">
    <property type="entry name" value="IcmF-related"/>
    <property type="match status" value="1"/>
</dbReference>
<feature type="transmembrane region" description="Helical" evidence="1">
    <location>
        <begin position="436"/>
        <end position="456"/>
    </location>
</feature>
<dbReference type="PANTHER" id="PTHR36153:SF1">
    <property type="entry name" value="TYPE VI SECRETION SYSTEM COMPONENT TSSM1"/>
    <property type="match status" value="1"/>
</dbReference>